<proteinExistence type="predicted"/>
<dbReference type="Proteomes" id="UP001224122">
    <property type="component" value="Unassembled WGS sequence"/>
</dbReference>
<sequence>MGTPKLGNCSRCGKLFLRIRNFCDECYQKQEDDFLKAAAFLRDFPGSTIQEVNEATKVTVAQIRQFIWDGRILVSDLPNLSYPCETCGNMIRAGRTCSTCIETLNKLASQINNEKNEINQERNGKTGGYIKNYL</sequence>
<keyword evidence="1" id="KW-0969">Cilium</keyword>
<evidence type="ECO:0000313" key="1">
    <source>
        <dbReference type="EMBL" id="MDQ0199582.1"/>
    </source>
</evidence>
<reference evidence="1 2" key="1">
    <citation type="submission" date="2023-07" db="EMBL/GenBank/DDBJ databases">
        <title>Genomic Encyclopedia of Type Strains, Phase IV (KMG-IV): sequencing the most valuable type-strain genomes for metagenomic binning, comparative biology and taxonomic classification.</title>
        <authorList>
            <person name="Goeker M."/>
        </authorList>
    </citation>
    <scope>NUCLEOTIDE SEQUENCE [LARGE SCALE GENOMIC DNA]</scope>
    <source>
        <strain evidence="1 2">DSM 27594</strain>
    </source>
</reference>
<accession>A0ABT9XVI2</accession>
<name>A0ABT9XVI2_9BACI</name>
<comment type="caution">
    <text evidence="1">The sequence shown here is derived from an EMBL/GenBank/DDBJ whole genome shotgun (WGS) entry which is preliminary data.</text>
</comment>
<protein>
    <submittedName>
        <fullName evidence="1">Flagellar operon protein (TIGR03826 family)</fullName>
    </submittedName>
</protein>
<keyword evidence="1" id="KW-0966">Cell projection</keyword>
<gene>
    <name evidence="1" type="ORF">J2S10_002764</name>
</gene>
<keyword evidence="1" id="KW-0282">Flagellum</keyword>
<dbReference type="RefSeq" id="WP_307408637.1">
    <property type="nucleotide sequence ID" value="NZ_JAUSTW010000004.1"/>
</dbReference>
<dbReference type="EMBL" id="JAUSTW010000004">
    <property type="protein sequence ID" value="MDQ0199582.1"/>
    <property type="molecule type" value="Genomic_DNA"/>
</dbReference>
<evidence type="ECO:0000313" key="2">
    <source>
        <dbReference type="Proteomes" id="UP001224122"/>
    </source>
</evidence>
<organism evidence="1 2">
    <name type="scientific">Neobacillus ginsengisoli</name>
    <dbReference type="NCBI Taxonomy" id="904295"/>
    <lineage>
        <taxon>Bacteria</taxon>
        <taxon>Bacillati</taxon>
        <taxon>Bacillota</taxon>
        <taxon>Bacilli</taxon>
        <taxon>Bacillales</taxon>
        <taxon>Bacillaceae</taxon>
        <taxon>Neobacillus</taxon>
    </lineage>
</organism>
<keyword evidence="2" id="KW-1185">Reference proteome</keyword>